<keyword evidence="1" id="KW-0813">Transport</keyword>
<name>A0ABQ1F0F1_9BACL</name>
<sequence length="144" mass="14854">MLKMNKQACADTASLNANKPRTARRRITGALILAPMVLALAACGGTSGGSATPKAPAATAASESNPAYVKAQELFTTNKCISCHGVDLSGKAGAKTNLQKVGSKMSSEQIANQIKNGGGGMPVYKTKLSDEEIGLLTDWLSSKK</sequence>
<dbReference type="RefSeq" id="WP_189015786.1">
    <property type="nucleotide sequence ID" value="NZ_BMHE01000030.1"/>
</dbReference>
<gene>
    <name evidence="8" type="ORF">GCM10008018_48020</name>
</gene>
<dbReference type="PROSITE" id="PS51007">
    <property type="entry name" value="CYTC"/>
    <property type="match status" value="1"/>
</dbReference>
<feature type="domain" description="Cytochrome c" evidence="7">
    <location>
        <begin position="66"/>
        <end position="144"/>
    </location>
</feature>
<dbReference type="Proteomes" id="UP000615455">
    <property type="component" value="Unassembled WGS sequence"/>
</dbReference>
<evidence type="ECO:0000313" key="8">
    <source>
        <dbReference type="EMBL" id="GFZ96000.1"/>
    </source>
</evidence>
<comment type="caution">
    <text evidence="8">The sequence shown here is derived from an EMBL/GenBank/DDBJ whole genome shotgun (WGS) entry which is preliminary data.</text>
</comment>
<dbReference type="Pfam" id="PF13442">
    <property type="entry name" value="Cytochrome_CBB3"/>
    <property type="match status" value="1"/>
</dbReference>
<evidence type="ECO:0000256" key="4">
    <source>
        <dbReference type="ARBA" id="ARBA00022982"/>
    </source>
</evidence>
<dbReference type="Gene3D" id="1.10.760.10">
    <property type="entry name" value="Cytochrome c-like domain"/>
    <property type="match status" value="1"/>
</dbReference>
<reference evidence="9" key="1">
    <citation type="journal article" date="2019" name="Int. J. Syst. Evol. Microbiol.">
        <title>The Global Catalogue of Microorganisms (GCM) 10K type strain sequencing project: providing services to taxonomists for standard genome sequencing and annotation.</title>
        <authorList>
            <consortium name="The Broad Institute Genomics Platform"/>
            <consortium name="The Broad Institute Genome Sequencing Center for Infectious Disease"/>
            <person name="Wu L."/>
            <person name="Ma J."/>
        </authorList>
    </citation>
    <scope>NUCLEOTIDE SEQUENCE [LARGE SCALE GENOMIC DNA]</scope>
    <source>
        <strain evidence="9">CGMCC 1.15043</strain>
    </source>
</reference>
<dbReference type="InterPro" id="IPR051811">
    <property type="entry name" value="Cytochrome_c550/c551-like"/>
</dbReference>
<protein>
    <recommendedName>
        <fullName evidence="7">Cytochrome c domain-containing protein</fullName>
    </recommendedName>
</protein>
<accession>A0ABQ1F0F1</accession>
<keyword evidence="9" id="KW-1185">Reference proteome</keyword>
<dbReference type="InterPro" id="IPR036909">
    <property type="entry name" value="Cyt_c-like_dom_sf"/>
</dbReference>
<evidence type="ECO:0000256" key="5">
    <source>
        <dbReference type="ARBA" id="ARBA00023004"/>
    </source>
</evidence>
<evidence type="ECO:0000256" key="2">
    <source>
        <dbReference type="ARBA" id="ARBA00022617"/>
    </source>
</evidence>
<proteinExistence type="predicted"/>
<evidence type="ECO:0000313" key="9">
    <source>
        <dbReference type="Proteomes" id="UP000615455"/>
    </source>
</evidence>
<keyword evidence="5 6" id="KW-0408">Iron</keyword>
<keyword evidence="4" id="KW-0249">Electron transport</keyword>
<keyword evidence="3 6" id="KW-0479">Metal-binding</keyword>
<dbReference type="PANTHER" id="PTHR37823:SF4">
    <property type="entry name" value="MENAQUINOL-CYTOCHROME C REDUCTASE CYTOCHROME B_C SUBUNIT"/>
    <property type="match status" value="1"/>
</dbReference>
<dbReference type="InterPro" id="IPR009056">
    <property type="entry name" value="Cyt_c-like_dom"/>
</dbReference>
<evidence type="ECO:0000256" key="1">
    <source>
        <dbReference type="ARBA" id="ARBA00022448"/>
    </source>
</evidence>
<evidence type="ECO:0000256" key="3">
    <source>
        <dbReference type="ARBA" id="ARBA00022723"/>
    </source>
</evidence>
<dbReference type="SUPFAM" id="SSF46626">
    <property type="entry name" value="Cytochrome c"/>
    <property type="match status" value="1"/>
</dbReference>
<evidence type="ECO:0000256" key="6">
    <source>
        <dbReference type="PROSITE-ProRule" id="PRU00433"/>
    </source>
</evidence>
<dbReference type="PANTHER" id="PTHR37823">
    <property type="entry name" value="CYTOCHROME C-553-LIKE"/>
    <property type="match status" value="1"/>
</dbReference>
<evidence type="ECO:0000259" key="7">
    <source>
        <dbReference type="PROSITE" id="PS51007"/>
    </source>
</evidence>
<dbReference type="EMBL" id="BMHE01000030">
    <property type="protein sequence ID" value="GFZ96000.1"/>
    <property type="molecule type" value="Genomic_DNA"/>
</dbReference>
<keyword evidence="2 6" id="KW-0349">Heme</keyword>
<organism evidence="8 9">
    <name type="scientific">Paenibacillus marchantiophytorum</name>
    <dbReference type="NCBI Taxonomy" id="1619310"/>
    <lineage>
        <taxon>Bacteria</taxon>
        <taxon>Bacillati</taxon>
        <taxon>Bacillota</taxon>
        <taxon>Bacilli</taxon>
        <taxon>Bacillales</taxon>
        <taxon>Paenibacillaceae</taxon>
        <taxon>Paenibacillus</taxon>
    </lineage>
</organism>